<accession>A0ACC0BT73</accession>
<reference evidence="2" key="1">
    <citation type="journal article" date="2023" name="Nat. Plants">
        <title>Single-cell RNA sequencing provides a high-resolution roadmap for understanding the multicellular compartmentation of specialized metabolism.</title>
        <authorList>
            <person name="Sun S."/>
            <person name="Shen X."/>
            <person name="Li Y."/>
            <person name="Li Y."/>
            <person name="Wang S."/>
            <person name="Li R."/>
            <person name="Zhang H."/>
            <person name="Shen G."/>
            <person name="Guo B."/>
            <person name="Wei J."/>
            <person name="Xu J."/>
            <person name="St-Pierre B."/>
            <person name="Chen S."/>
            <person name="Sun C."/>
        </authorList>
    </citation>
    <scope>NUCLEOTIDE SEQUENCE [LARGE SCALE GENOMIC DNA]</scope>
</reference>
<evidence type="ECO:0000313" key="1">
    <source>
        <dbReference type="EMBL" id="KAI5675865.1"/>
    </source>
</evidence>
<protein>
    <submittedName>
        <fullName evidence="1">Uncharacterized protein</fullName>
    </submittedName>
</protein>
<evidence type="ECO:0000313" key="2">
    <source>
        <dbReference type="Proteomes" id="UP001060085"/>
    </source>
</evidence>
<organism evidence="1 2">
    <name type="scientific">Catharanthus roseus</name>
    <name type="common">Madagascar periwinkle</name>
    <name type="synonym">Vinca rosea</name>
    <dbReference type="NCBI Taxonomy" id="4058"/>
    <lineage>
        <taxon>Eukaryota</taxon>
        <taxon>Viridiplantae</taxon>
        <taxon>Streptophyta</taxon>
        <taxon>Embryophyta</taxon>
        <taxon>Tracheophyta</taxon>
        <taxon>Spermatophyta</taxon>
        <taxon>Magnoliopsida</taxon>
        <taxon>eudicotyledons</taxon>
        <taxon>Gunneridae</taxon>
        <taxon>Pentapetalae</taxon>
        <taxon>asterids</taxon>
        <taxon>lamiids</taxon>
        <taxon>Gentianales</taxon>
        <taxon>Apocynaceae</taxon>
        <taxon>Rauvolfioideae</taxon>
        <taxon>Vinceae</taxon>
        <taxon>Catharanthinae</taxon>
        <taxon>Catharanthus</taxon>
    </lineage>
</organism>
<gene>
    <name evidence="1" type="ORF">M9H77_06815</name>
</gene>
<dbReference type="Proteomes" id="UP001060085">
    <property type="component" value="Linkage Group LG02"/>
</dbReference>
<keyword evidence="2" id="KW-1185">Reference proteome</keyword>
<name>A0ACC0BT73_CATRO</name>
<proteinExistence type="predicted"/>
<comment type="caution">
    <text evidence="1">The sequence shown here is derived from an EMBL/GenBank/DDBJ whole genome shotgun (WGS) entry which is preliminary data.</text>
</comment>
<dbReference type="EMBL" id="CM044702">
    <property type="protein sequence ID" value="KAI5675865.1"/>
    <property type="molecule type" value="Genomic_DNA"/>
</dbReference>
<sequence length="201" mass="23089">MEESSKEGKLMEAKDHTIEGSRNEEEKVYKLQNTKILPISHIGASSNDVDGYRHWRVDPDELQGSHFKDKDIEGTMAAKPKESTPPSALENMSTKNPHPPVIICLCKFHNHANARPIFMHVETCNFSGPKHSPAYADFTNMPCLHSCMPNHLTFQNQSIFQLINISRKPVYRLVLFHNNNNLFSKDNTYMEHRSYAFLMNM</sequence>